<gene>
    <name evidence="2" type="ORF">JMJ35_008720</name>
</gene>
<accession>A0AA39QV38</accession>
<dbReference type="AlphaFoldDB" id="A0AA39QV38"/>
<sequence>MDARNESELPNELAKMRGEIEKLETEKLLQGDEIRALKAEARSYQNELISLHGRVQSLEEQALQDTPATNIGKEVRLRYLERHRQRMGKNIETMKNWKDVPEMVEVTSFRASLQSEGRLTRDFQVLFERLLGVAKTFSSSTDLKAAFGDNKNLQQLQDELQDCYDKIVAANLRGRQDPSPQHNP</sequence>
<protein>
    <submittedName>
        <fullName evidence="2">Uncharacterized protein</fullName>
    </submittedName>
</protein>
<organism evidence="2 3">
    <name type="scientific">Cladonia borealis</name>
    <dbReference type="NCBI Taxonomy" id="184061"/>
    <lineage>
        <taxon>Eukaryota</taxon>
        <taxon>Fungi</taxon>
        <taxon>Dikarya</taxon>
        <taxon>Ascomycota</taxon>
        <taxon>Pezizomycotina</taxon>
        <taxon>Lecanoromycetes</taxon>
        <taxon>OSLEUM clade</taxon>
        <taxon>Lecanoromycetidae</taxon>
        <taxon>Lecanorales</taxon>
        <taxon>Lecanorineae</taxon>
        <taxon>Cladoniaceae</taxon>
        <taxon>Cladonia</taxon>
    </lineage>
</organism>
<keyword evidence="1" id="KW-0175">Coiled coil</keyword>
<reference evidence="2" key="1">
    <citation type="submission" date="2023-03" db="EMBL/GenBank/DDBJ databases">
        <title>Complete genome of Cladonia borealis.</title>
        <authorList>
            <person name="Park H."/>
        </authorList>
    </citation>
    <scope>NUCLEOTIDE SEQUENCE</scope>
    <source>
        <strain evidence="2">ANT050790</strain>
    </source>
</reference>
<proteinExistence type="predicted"/>
<evidence type="ECO:0000313" key="3">
    <source>
        <dbReference type="Proteomes" id="UP001166286"/>
    </source>
</evidence>
<feature type="coiled-coil region" evidence="1">
    <location>
        <begin position="6"/>
        <end position="61"/>
    </location>
</feature>
<comment type="caution">
    <text evidence="2">The sequence shown here is derived from an EMBL/GenBank/DDBJ whole genome shotgun (WGS) entry which is preliminary data.</text>
</comment>
<evidence type="ECO:0000256" key="1">
    <source>
        <dbReference type="SAM" id="Coils"/>
    </source>
</evidence>
<evidence type="ECO:0000313" key="2">
    <source>
        <dbReference type="EMBL" id="KAK0508444.1"/>
    </source>
</evidence>
<keyword evidence="3" id="KW-1185">Reference proteome</keyword>
<name>A0AA39QV38_9LECA</name>
<dbReference type="Proteomes" id="UP001166286">
    <property type="component" value="Unassembled WGS sequence"/>
</dbReference>
<dbReference type="EMBL" id="JAFEKC020000020">
    <property type="protein sequence ID" value="KAK0508444.1"/>
    <property type="molecule type" value="Genomic_DNA"/>
</dbReference>